<keyword evidence="4" id="KW-0539">Nucleus</keyword>
<sequence>MSKRKHAISDDSEEETFKVSKFVDVEASEEDNEEEDESLGDFINEIVEEAESEEASEVPESEEASEEASTPRGKKKPEEPEEFARLSKEIEQRYKTAYQQTEMEEVPQQMLLPTDRSPRLWLVRCSPKKEKQIVLAVMRRFITSEHTENPVQISGVLTNEGVKGYIYVEAFQKQQVLQAIDGVAGAFKSNITQVPSKEMTEVLFIPEMDPVLYRTGNFIRVTRGKYAGDIAQIEGPTPEKGMVTLKIVPRILGDEKQKLFSPDDHHPSEIYRISRAAYVFKKETYRGGYLEKDVPTAHLSPTPPASLEEKKWFTEAPSQETAHVSKGEFVEITSGGLKGATGTVAGTEGDQVLIKIGEKKVRVSFAEIKKRYSVGDEVFVISGRKRGKSGFIIGIDHETVRIGASGFSEEIEVKADEIRLGAHTEASASAPERRGAIRPRRDPITDREGVITAGRYKGKRGTVKDAKGDTLRVQLSTNLECVRVEREFFEVQSQPTKYGQGPRSPIAEYSVKRGETTPVQEEGGSTPISYAGQGGAVPYPALDSDDSGGSAEYFS</sequence>
<dbReference type="InterPro" id="IPR036735">
    <property type="entry name" value="NGN_dom_sf"/>
</dbReference>
<protein>
    <recommendedName>
        <fullName evidence="6">Chromatin elongation factor SPT5</fullName>
    </recommendedName>
    <alternativeName>
        <fullName evidence="7">Chromatin elongation factor spt5</fullName>
    </alternativeName>
</protein>
<evidence type="ECO:0000313" key="10">
    <source>
        <dbReference type="EMBL" id="OAG31334.1"/>
    </source>
</evidence>
<feature type="region of interest" description="Disordered" evidence="8">
    <location>
        <begin position="1"/>
        <end position="82"/>
    </location>
</feature>
<dbReference type="InterPro" id="IPR041978">
    <property type="entry name" value="KOW_Spt5_5"/>
</dbReference>
<dbReference type="CDD" id="cd06081">
    <property type="entry name" value="KOW_Spt5_1"/>
    <property type="match status" value="1"/>
</dbReference>
<dbReference type="Pfam" id="PF03439">
    <property type="entry name" value="Spt5-NGN"/>
    <property type="match status" value="1"/>
</dbReference>
<name>A0A177EH81_9MICR</name>
<dbReference type="InterPro" id="IPR014722">
    <property type="entry name" value="Rib_uL2_dom2"/>
</dbReference>
<keyword evidence="10" id="KW-0648">Protein biosynthesis</keyword>
<dbReference type="EMBL" id="LTDL01000019">
    <property type="protein sequence ID" value="OAG31334.1"/>
    <property type="molecule type" value="Genomic_DNA"/>
</dbReference>
<dbReference type="InterPro" id="IPR005825">
    <property type="entry name" value="Ribosomal_uL24_CS"/>
</dbReference>
<feature type="compositionally biased region" description="Acidic residues" evidence="8">
    <location>
        <begin position="26"/>
        <end position="39"/>
    </location>
</feature>
<feature type="domain" description="KOW" evidence="9">
    <location>
        <begin position="442"/>
        <end position="469"/>
    </location>
</feature>
<keyword evidence="11" id="KW-1185">Reference proteome</keyword>
<dbReference type="OrthoDB" id="28901at2759"/>
<dbReference type="GO" id="GO:0032044">
    <property type="term" value="C:DSIF complex"/>
    <property type="evidence" value="ECO:0007669"/>
    <property type="project" value="TreeGrafter"/>
</dbReference>
<organism evidence="10 11">
    <name type="scientific">Nematocida displodere</name>
    <dbReference type="NCBI Taxonomy" id="1805483"/>
    <lineage>
        <taxon>Eukaryota</taxon>
        <taxon>Fungi</taxon>
        <taxon>Fungi incertae sedis</taxon>
        <taxon>Microsporidia</taxon>
        <taxon>Nematocida</taxon>
    </lineage>
</organism>
<comment type="function">
    <text evidence="5">The SPT4-SPT5 complex mediates both activation and inhibition of transcription elongation, and plays a role in pre-mRNA processing. This complex seems to be important for the stability of the RNA polymerase II elongation machinery on the chromatin template but not for the inherent ability of this machinery to translocate down the gene.</text>
</comment>
<dbReference type="PANTHER" id="PTHR11125:SF7">
    <property type="entry name" value="TRANSCRIPTION ELONGATION FACTOR SPT5"/>
    <property type="match status" value="1"/>
</dbReference>
<proteinExistence type="inferred from homology"/>
<feature type="domain" description="KOW" evidence="9">
    <location>
        <begin position="212"/>
        <end position="239"/>
    </location>
</feature>
<dbReference type="InterPro" id="IPR008991">
    <property type="entry name" value="Translation_prot_SH3-like_sf"/>
</dbReference>
<dbReference type="GO" id="GO:0006357">
    <property type="term" value="P:regulation of transcription by RNA polymerase II"/>
    <property type="evidence" value="ECO:0007669"/>
    <property type="project" value="InterPro"/>
</dbReference>
<dbReference type="GeneID" id="93648162"/>
<evidence type="ECO:0000256" key="5">
    <source>
        <dbReference type="ARBA" id="ARBA00024691"/>
    </source>
</evidence>
<dbReference type="Proteomes" id="UP000185944">
    <property type="component" value="Unassembled WGS sequence"/>
</dbReference>
<evidence type="ECO:0000256" key="1">
    <source>
        <dbReference type="ARBA" id="ARBA00004123"/>
    </source>
</evidence>
<dbReference type="RefSeq" id="XP_067545030.1">
    <property type="nucleotide sequence ID" value="XM_067689230.1"/>
</dbReference>
<keyword evidence="10" id="KW-0251">Elongation factor</keyword>
<dbReference type="Pfam" id="PF23290">
    <property type="entry name" value="KOW5_SPT5"/>
    <property type="match status" value="1"/>
</dbReference>
<evidence type="ECO:0000313" key="11">
    <source>
        <dbReference type="Proteomes" id="UP000185944"/>
    </source>
</evidence>
<keyword evidence="3" id="KW-0804">Transcription</keyword>
<feature type="region of interest" description="Disordered" evidence="8">
    <location>
        <begin position="492"/>
        <end position="555"/>
    </location>
</feature>
<dbReference type="InterPro" id="IPR039659">
    <property type="entry name" value="SPT5"/>
</dbReference>
<evidence type="ECO:0000256" key="7">
    <source>
        <dbReference type="ARBA" id="ARBA00031006"/>
    </source>
</evidence>
<dbReference type="GO" id="GO:0003746">
    <property type="term" value="F:translation elongation factor activity"/>
    <property type="evidence" value="ECO:0007669"/>
    <property type="project" value="UniProtKB-KW"/>
</dbReference>
<feature type="compositionally biased region" description="Basic and acidic residues" evidence="8">
    <location>
        <begin position="431"/>
        <end position="449"/>
    </location>
</feature>
<accession>A0A177EH81</accession>
<evidence type="ECO:0000256" key="3">
    <source>
        <dbReference type="ARBA" id="ARBA00023163"/>
    </source>
</evidence>
<evidence type="ECO:0000259" key="9">
    <source>
        <dbReference type="SMART" id="SM00739"/>
    </source>
</evidence>
<dbReference type="Gene3D" id="3.30.70.940">
    <property type="entry name" value="NusG, N-terminal domain"/>
    <property type="match status" value="1"/>
</dbReference>
<comment type="caution">
    <text evidence="10">The sequence shown here is derived from an EMBL/GenBank/DDBJ whole genome shotgun (WGS) entry which is preliminary data.</text>
</comment>
<dbReference type="PROSITE" id="PS01108">
    <property type="entry name" value="RIBOSOMAL_L24"/>
    <property type="match status" value="1"/>
</dbReference>
<dbReference type="InterPro" id="IPR005100">
    <property type="entry name" value="NGN-domain"/>
</dbReference>
<feature type="domain" description="KOW" evidence="9">
    <location>
        <begin position="371"/>
        <end position="398"/>
    </location>
</feature>
<feature type="compositionally biased region" description="Acidic residues" evidence="8">
    <location>
        <begin position="46"/>
        <end position="66"/>
    </location>
</feature>
<dbReference type="AlphaFoldDB" id="A0A177EH81"/>
<evidence type="ECO:0000256" key="4">
    <source>
        <dbReference type="ARBA" id="ARBA00023242"/>
    </source>
</evidence>
<dbReference type="InterPro" id="IPR005824">
    <property type="entry name" value="KOW"/>
</dbReference>
<dbReference type="Gene3D" id="2.30.30.30">
    <property type="match status" value="2"/>
</dbReference>
<dbReference type="VEuPathDB" id="MicrosporidiaDB:NEDG_01812"/>
<dbReference type="PANTHER" id="PTHR11125">
    <property type="entry name" value="SUPPRESSOR OF TY 5"/>
    <property type="match status" value="1"/>
</dbReference>
<evidence type="ECO:0000256" key="2">
    <source>
        <dbReference type="ARBA" id="ARBA00006956"/>
    </source>
</evidence>
<dbReference type="GO" id="GO:0003729">
    <property type="term" value="F:mRNA binding"/>
    <property type="evidence" value="ECO:0007669"/>
    <property type="project" value="TreeGrafter"/>
</dbReference>
<dbReference type="Pfam" id="PF11942">
    <property type="entry name" value="Spt5_N"/>
    <property type="match status" value="1"/>
</dbReference>
<dbReference type="GO" id="GO:0005840">
    <property type="term" value="C:ribosome"/>
    <property type="evidence" value="ECO:0007669"/>
    <property type="project" value="InterPro"/>
</dbReference>
<reference evidence="10 11" key="1">
    <citation type="submission" date="2016-02" db="EMBL/GenBank/DDBJ databases">
        <title>Discovery of a natural microsporidian pathogen with a broad tissue tropism in Caenorhabditis elegans.</title>
        <authorList>
            <person name="Luallen R.J."/>
            <person name="Reinke A.W."/>
            <person name="Tong L."/>
            <person name="Botts M.R."/>
            <person name="Felix M.-A."/>
            <person name="Troemel E.R."/>
        </authorList>
    </citation>
    <scope>NUCLEOTIDE SEQUENCE [LARGE SCALE GENOMIC DNA]</scope>
    <source>
        <strain evidence="10 11">JUm2807</strain>
    </source>
</reference>
<dbReference type="GO" id="GO:0032784">
    <property type="term" value="P:regulation of DNA-templated transcription elongation"/>
    <property type="evidence" value="ECO:0007669"/>
    <property type="project" value="InterPro"/>
</dbReference>
<gene>
    <name evidence="10" type="ORF">NEDG_01812</name>
</gene>
<comment type="similarity">
    <text evidence="2">Belongs to the SPT5 family.</text>
</comment>
<feature type="compositionally biased region" description="Basic and acidic residues" evidence="8">
    <location>
        <begin position="15"/>
        <end position="24"/>
    </location>
</feature>
<dbReference type="InterPro" id="IPR039385">
    <property type="entry name" value="NGN_Euk"/>
</dbReference>
<comment type="subcellular location">
    <subcellularLocation>
        <location evidence="1">Nucleus</location>
    </subcellularLocation>
</comment>
<dbReference type="SMART" id="SM00739">
    <property type="entry name" value="KOW"/>
    <property type="match status" value="4"/>
</dbReference>
<dbReference type="GO" id="GO:0006368">
    <property type="term" value="P:transcription elongation by RNA polymerase II"/>
    <property type="evidence" value="ECO:0007669"/>
    <property type="project" value="TreeGrafter"/>
</dbReference>
<dbReference type="STRING" id="1805483.A0A177EH81"/>
<dbReference type="InterPro" id="IPR022581">
    <property type="entry name" value="Spt5_N"/>
</dbReference>
<dbReference type="InterPro" id="IPR041973">
    <property type="entry name" value="KOW_Spt5_1"/>
</dbReference>
<dbReference type="GO" id="GO:0003735">
    <property type="term" value="F:structural constituent of ribosome"/>
    <property type="evidence" value="ECO:0007669"/>
    <property type="project" value="InterPro"/>
</dbReference>
<dbReference type="CDD" id="cd09888">
    <property type="entry name" value="NGN_Euk"/>
    <property type="match status" value="1"/>
</dbReference>
<dbReference type="SUPFAM" id="SSF50104">
    <property type="entry name" value="Translation proteins SH3-like domain"/>
    <property type="match status" value="1"/>
</dbReference>
<feature type="domain" description="KOW" evidence="9">
    <location>
        <begin position="323"/>
        <end position="350"/>
    </location>
</feature>
<feature type="region of interest" description="Disordered" evidence="8">
    <location>
        <begin position="422"/>
        <end position="450"/>
    </location>
</feature>
<evidence type="ECO:0000256" key="8">
    <source>
        <dbReference type="SAM" id="MobiDB-lite"/>
    </source>
</evidence>
<evidence type="ECO:0000256" key="6">
    <source>
        <dbReference type="ARBA" id="ARBA00029865"/>
    </source>
</evidence>